<protein>
    <submittedName>
        <fullName evidence="1">Uncharacterized protein</fullName>
    </submittedName>
</protein>
<organism evidence="1 2">
    <name type="scientific">Levilactobacillus spicheri</name>
    <dbReference type="NCBI Taxonomy" id="216463"/>
    <lineage>
        <taxon>Bacteria</taxon>
        <taxon>Bacillati</taxon>
        <taxon>Bacillota</taxon>
        <taxon>Bacilli</taxon>
        <taxon>Lactobacillales</taxon>
        <taxon>Lactobacillaceae</taxon>
        <taxon>Levilactobacillus</taxon>
    </lineage>
</organism>
<evidence type="ECO:0000313" key="2">
    <source>
        <dbReference type="Proteomes" id="UP000321691"/>
    </source>
</evidence>
<gene>
    <name evidence="1" type="ORF">LSP04_09070</name>
</gene>
<dbReference type="Proteomes" id="UP000321691">
    <property type="component" value="Unassembled WGS sequence"/>
</dbReference>
<evidence type="ECO:0000313" key="1">
    <source>
        <dbReference type="EMBL" id="GEO66488.1"/>
    </source>
</evidence>
<dbReference type="EMBL" id="BJZI01000010">
    <property type="protein sequence ID" value="GEO66488.1"/>
    <property type="molecule type" value="Genomic_DNA"/>
</dbReference>
<comment type="caution">
    <text evidence="1">The sequence shown here is derived from an EMBL/GenBank/DDBJ whole genome shotgun (WGS) entry which is preliminary data.</text>
</comment>
<name>A0ABQ0WN97_9LACO</name>
<keyword evidence="2" id="KW-1185">Reference proteome</keyword>
<proteinExistence type="predicted"/>
<sequence length="87" mass="9819">MKGNFQRDDPLSHGKISEAKQLCIIINDLRWNGLEKTWLLTEMTDMEASSSDDRLNRCPEHAILRLFASKGVTLMSVAICLTPSLKD</sequence>
<accession>A0ABQ0WN97</accession>
<reference evidence="1 2" key="1">
    <citation type="submission" date="2019-07" db="EMBL/GenBank/DDBJ databases">
        <title>Whole genome shotgun sequence of Lactobacillus spicheri NBRC 107155.</title>
        <authorList>
            <person name="Hosoyama A."/>
            <person name="Uohara A."/>
            <person name="Ohji S."/>
            <person name="Ichikawa N."/>
        </authorList>
    </citation>
    <scope>NUCLEOTIDE SEQUENCE [LARGE SCALE GENOMIC DNA]</scope>
    <source>
        <strain evidence="1 2">NBRC 107155</strain>
    </source>
</reference>